<dbReference type="Proteomes" id="UP000654345">
    <property type="component" value="Unassembled WGS sequence"/>
</dbReference>
<keyword evidence="2" id="KW-1133">Transmembrane helix</keyword>
<keyword evidence="2" id="KW-0812">Transmembrane</keyword>
<evidence type="ECO:0000313" key="4">
    <source>
        <dbReference type="Proteomes" id="UP000654345"/>
    </source>
</evidence>
<proteinExistence type="predicted"/>
<feature type="transmembrane region" description="Helical" evidence="2">
    <location>
        <begin position="53"/>
        <end position="75"/>
    </location>
</feature>
<gene>
    <name evidence="3" type="ORF">KSB_33550</name>
</gene>
<accession>A0ABQ3UR84</accession>
<keyword evidence="4" id="KW-1185">Reference proteome</keyword>
<reference evidence="3 4" key="1">
    <citation type="journal article" date="2021" name="Int. J. Syst. Evol. Microbiol.">
        <title>Reticulibacter mediterranei gen. nov., sp. nov., within the new family Reticulibacteraceae fam. nov., and Ktedonospora formicarum gen. nov., sp. nov., Ktedonobacter robiniae sp. nov., Dictyobacter formicarum sp. nov. and Dictyobacter arantiisoli sp. nov., belonging to the class Ktedonobacteria.</title>
        <authorList>
            <person name="Yabe S."/>
            <person name="Zheng Y."/>
            <person name="Wang C.M."/>
            <person name="Sakai Y."/>
            <person name="Abe K."/>
            <person name="Yokota A."/>
            <person name="Donadio S."/>
            <person name="Cavaletti L."/>
            <person name="Monciardini P."/>
        </authorList>
    </citation>
    <scope>NUCLEOTIDE SEQUENCE [LARGE SCALE GENOMIC DNA]</scope>
    <source>
        <strain evidence="3 4">SOSP1-30</strain>
    </source>
</reference>
<keyword evidence="2" id="KW-0472">Membrane</keyword>
<feature type="transmembrane region" description="Helical" evidence="2">
    <location>
        <begin position="95"/>
        <end position="117"/>
    </location>
</feature>
<evidence type="ECO:0000256" key="2">
    <source>
        <dbReference type="SAM" id="Phobius"/>
    </source>
</evidence>
<protein>
    <submittedName>
        <fullName evidence="3">Uncharacterized protein</fullName>
    </submittedName>
</protein>
<feature type="region of interest" description="Disordered" evidence="1">
    <location>
        <begin position="1"/>
        <end position="35"/>
    </location>
</feature>
<name>A0ABQ3UR84_9CHLR</name>
<evidence type="ECO:0000313" key="3">
    <source>
        <dbReference type="EMBL" id="GHO54880.1"/>
    </source>
</evidence>
<comment type="caution">
    <text evidence="3">The sequence shown here is derived from an EMBL/GenBank/DDBJ whole genome shotgun (WGS) entry which is preliminary data.</text>
</comment>
<feature type="compositionally biased region" description="Polar residues" evidence="1">
    <location>
        <begin position="1"/>
        <end position="10"/>
    </location>
</feature>
<dbReference type="EMBL" id="BNJG01000001">
    <property type="protein sequence ID" value="GHO54880.1"/>
    <property type="molecule type" value="Genomic_DNA"/>
</dbReference>
<dbReference type="RefSeq" id="WP_201371541.1">
    <property type="nucleotide sequence ID" value="NZ_BNJG01000001.1"/>
</dbReference>
<evidence type="ECO:0000256" key="1">
    <source>
        <dbReference type="SAM" id="MobiDB-lite"/>
    </source>
</evidence>
<sequence length="130" mass="14314">MEEKTSTTNEVAMEPAKEQQKVSSTPEIAGNEPRKAYGTAKTENLQDSGLWRILLPGFVAACCILLFFIPLGILSPLVLQAIDPSSPTGPHGLNLIWLWIGMAVIELTIAIVIFLGFRKIFFTQAGNYHR</sequence>
<organism evidence="3 4">
    <name type="scientific">Ktedonobacter robiniae</name>
    <dbReference type="NCBI Taxonomy" id="2778365"/>
    <lineage>
        <taxon>Bacteria</taxon>
        <taxon>Bacillati</taxon>
        <taxon>Chloroflexota</taxon>
        <taxon>Ktedonobacteria</taxon>
        <taxon>Ktedonobacterales</taxon>
        <taxon>Ktedonobacteraceae</taxon>
        <taxon>Ktedonobacter</taxon>
    </lineage>
</organism>